<proteinExistence type="predicted"/>
<protein>
    <submittedName>
        <fullName evidence="1">Uncharacterized protein</fullName>
    </submittedName>
</protein>
<dbReference type="EMBL" id="ML996689">
    <property type="protein sequence ID" value="KAF2403469.1"/>
    <property type="molecule type" value="Genomic_DNA"/>
</dbReference>
<accession>A0A6G1I5X5</accession>
<gene>
    <name evidence="1" type="ORF">EJ06DRAFT_279125</name>
</gene>
<dbReference type="AlphaFoldDB" id="A0A6G1I5X5"/>
<dbReference type="Proteomes" id="UP000799640">
    <property type="component" value="Unassembled WGS sequence"/>
</dbReference>
<organism evidence="1 2">
    <name type="scientific">Trichodelitschia bisporula</name>
    <dbReference type="NCBI Taxonomy" id="703511"/>
    <lineage>
        <taxon>Eukaryota</taxon>
        <taxon>Fungi</taxon>
        <taxon>Dikarya</taxon>
        <taxon>Ascomycota</taxon>
        <taxon>Pezizomycotina</taxon>
        <taxon>Dothideomycetes</taxon>
        <taxon>Dothideomycetes incertae sedis</taxon>
        <taxon>Phaeotrichales</taxon>
        <taxon>Phaeotrichaceae</taxon>
        <taxon>Trichodelitschia</taxon>
    </lineage>
</organism>
<evidence type="ECO:0000313" key="2">
    <source>
        <dbReference type="Proteomes" id="UP000799640"/>
    </source>
</evidence>
<name>A0A6G1I5X5_9PEZI</name>
<dbReference type="OrthoDB" id="5484267at2759"/>
<keyword evidence="2" id="KW-1185">Reference proteome</keyword>
<sequence>MHAEVQANPHYTPFLRSVAGVILLASPSQGSALANVATPMVQGASRISGGMSVLFNPAHLQALKPSAQELESVTGEFDAYCAWYSGLHYAALKLAALRETRKTSGFRVVDAASGDIPETTKLVTNWQVQDLEGLNHVEVTKFSSMDDPRLRKILDQFLRMQRA</sequence>
<reference evidence="1" key="1">
    <citation type="journal article" date="2020" name="Stud. Mycol.">
        <title>101 Dothideomycetes genomes: a test case for predicting lifestyles and emergence of pathogens.</title>
        <authorList>
            <person name="Haridas S."/>
            <person name="Albert R."/>
            <person name="Binder M."/>
            <person name="Bloem J."/>
            <person name="Labutti K."/>
            <person name="Salamov A."/>
            <person name="Andreopoulos B."/>
            <person name="Baker S."/>
            <person name="Barry K."/>
            <person name="Bills G."/>
            <person name="Bluhm B."/>
            <person name="Cannon C."/>
            <person name="Castanera R."/>
            <person name="Culley D."/>
            <person name="Daum C."/>
            <person name="Ezra D."/>
            <person name="Gonzalez J."/>
            <person name="Henrissat B."/>
            <person name="Kuo A."/>
            <person name="Liang C."/>
            <person name="Lipzen A."/>
            <person name="Lutzoni F."/>
            <person name="Magnuson J."/>
            <person name="Mondo S."/>
            <person name="Nolan M."/>
            <person name="Ohm R."/>
            <person name="Pangilinan J."/>
            <person name="Park H.-J."/>
            <person name="Ramirez L."/>
            <person name="Alfaro M."/>
            <person name="Sun H."/>
            <person name="Tritt A."/>
            <person name="Yoshinaga Y."/>
            <person name="Zwiers L.-H."/>
            <person name="Turgeon B."/>
            <person name="Goodwin S."/>
            <person name="Spatafora J."/>
            <person name="Crous P."/>
            <person name="Grigoriev I."/>
        </authorList>
    </citation>
    <scope>NUCLEOTIDE SEQUENCE</scope>
    <source>
        <strain evidence="1">CBS 262.69</strain>
    </source>
</reference>
<evidence type="ECO:0000313" key="1">
    <source>
        <dbReference type="EMBL" id="KAF2403469.1"/>
    </source>
</evidence>